<dbReference type="PANTHER" id="PTHR47843">
    <property type="entry name" value="BTB DOMAIN-CONTAINING PROTEIN-RELATED"/>
    <property type="match status" value="1"/>
</dbReference>
<dbReference type="PROSITE" id="PS50097">
    <property type="entry name" value="BTB"/>
    <property type="match status" value="1"/>
</dbReference>
<feature type="compositionally biased region" description="Low complexity" evidence="1">
    <location>
        <begin position="93"/>
        <end position="107"/>
    </location>
</feature>
<dbReference type="Gene3D" id="3.30.710.10">
    <property type="entry name" value="Potassium Channel Kv1.1, Chain A"/>
    <property type="match status" value="1"/>
</dbReference>
<dbReference type="PANTHER" id="PTHR47843:SF2">
    <property type="entry name" value="BTB DOMAIN-CONTAINING PROTEIN"/>
    <property type="match status" value="1"/>
</dbReference>
<dbReference type="SUPFAM" id="SSF54695">
    <property type="entry name" value="POZ domain"/>
    <property type="match status" value="1"/>
</dbReference>
<feature type="compositionally biased region" description="Polar residues" evidence="1">
    <location>
        <begin position="27"/>
        <end position="42"/>
    </location>
</feature>
<feature type="region of interest" description="Disordered" evidence="1">
    <location>
        <begin position="1"/>
        <end position="65"/>
    </location>
</feature>
<sequence length="363" mass="40194">MAPATRSQASSSPQKPDSYFPHFPPSSRATAPVCSSSRTSPKSEASDATAASASGRGSTLAQPSLSLPDNYQKVYLRQIRQNFVSGQYAPQAQPMSSNNSQMSEQQPAPSTGQPVTPSMAPMKRPTAVELIRLISGPRVDIYIGSDKEHRSIPKDLLCSYSPFFDRCFNGSFREAHEQKLELPEEKIEDFDIFLEFILRGTIAVKPGLRGAEETISQCLDFLKFADKYQLGDVSEAIFKPLFDALWFYTAEIKLPRASRTDNLSAPWQTLGSDPPLVVFKRPNGLERKDIELVFTTCPERSSIRTLVVQALLSVAGGLSGLHKLQEYGDSIEGFAAEVMFVIGNDLRDTYVPAKEWLEGMRRK</sequence>
<evidence type="ECO:0000313" key="3">
    <source>
        <dbReference type="EMBL" id="KUJ12712.1"/>
    </source>
</evidence>
<dbReference type="InterPro" id="IPR000210">
    <property type="entry name" value="BTB/POZ_dom"/>
</dbReference>
<dbReference type="OrthoDB" id="194443at2759"/>
<dbReference type="STRING" id="149040.A0A194WYN4"/>
<name>A0A194WYN4_MOLSC</name>
<keyword evidence="4" id="KW-1185">Reference proteome</keyword>
<dbReference type="GeneID" id="28821912"/>
<dbReference type="EMBL" id="KQ947423">
    <property type="protein sequence ID" value="KUJ12712.1"/>
    <property type="molecule type" value="Genomic_DNA"/>
</dbReference>
<dbReference type="CDD" id="cd18186">
    <property type="entry name" value="BTB_POZ_ZBTB_KLHL-like"/>
    <property type="match status" value="1"/>
</dbReference>
<dbReference type="Proteomes" id="UP000070700">
    <property type="component" value="Unassembled WGS sequence"/>
</dbReference>
<feature type="compositionally biased region" description="Polar residues" evidence="1">
    <location>
        <begin position="1"/>
        <end position="15"/>
    </location>
</feature>
<dbReference type="RefSeq" id="XP_018067067.1">
    <property type="nucleotide sequence ID" value="XM_018212186.1"/>
</dbReference>
<dbReference type="KEGG" id="psco:LY89DRAFT_651979"/>
<proteinExistence type="predicted"/>
<evidence type="ECO:0000256" key="1">
    <source>
        <dbReference type="SAM" id="MobiDB-lite"/>
    </source>
</evidence>
<reference evidence="3 4" key="1">
    <citation type="submission" date="2015-10" db="EMBL/GenBank/DDBJ databases">
        <title>Full genome of DAOMC 229536 Phialocephala scopiformis, a fungal endophyte of spruce producing the potent anti-insectan compound rugulosin.</title>
        <authorList>
            <consortium name="DOE Joint Genome Institute"/>
            <person name="Walker A.K."/>
            <person name="Frasz S.L."/>
            <person name="Seifert K.A."/>
            <person name="Miller J.D."/>
            <person name="Mondo S.J."/>
            <person name="Labutti K."/>
            <person name="Lipzen A."/>
            <person name="Dockter R."/>
            <person name="Kennedy M."/>
            <person name="Grigoriev I.V."/>
            <person name="Spatafora J.W."/>
        </authorList>
    </citation>
    <scope>NUCLEOTIDE SEQUENCE [LARGE SCALE GENOMIC DNA]</scope>
    <source>
        <strain evidence="3 4">CBS 120377</strain>
    </source>
</reference>
<gene>
    <name evidence="3" type="ORF">LY89DRAFT_651979</name>
</gene>
<evidence type="ECO:0000259" key="2">
    <source>
        <dbReference type="PROSITE" id="PS50097"/>
    </source>
</evidence>
<protein>
    <recommendedName>
        <fullName evidence="2">BTB domain-containing protein</fullName>
    </recommendedName>
</protein>
<evidence type="ECO:0000313" key="4">
    <source>
        <dbReference type="Proteomes" id="UP000070700"/>
    </source>
</evidence>
<accession>A0A194WYN4</accession>
<feature type="domain" description="BTB" evidence="2">
    <location>
        <begin position="139"/>
        <end position="206"/>
    </location>
</feature>
<dbReference type="AlphaFoldDB" id="A0A194WYN4"/>
<dbReference type="Pfam" id="PF00651">
    <property type="entry name" value="BTB"/>
    <property type="match status" value="1"/>
</dbReference>
<feature type="compositionally biased region" description="Low complexity" evidence="1">
    <location>
        <begin position="46"/>
        <end position="61"/>
    </location>
</feature>
<dbReference type="InterPro" id="IPR011333">
    <property type="entry name" value="SKP1/BTB/POZ_sf"/>
</dbReference>
<feature type="region of interest" description="Disordered" evidence="1">
    <location>
        <begin position="90"/>
        <end position="120"/>
    </location>
</feature>
<organism evidence="3 4">
    <name type="scientific">Mollisia scopiformis</name>
    <name type="common">Conifer needle endophyte fungus</name>
    <name type="synonym">Phialocephala scopiformis</name>
    <dbReference type="NCBI Taxonomy" id="149040"/>
    <lineage>
        <taxon>Eukaryota</taxon>
        <taxon>Fungi</taxon>
        <taxon>Dikarya</taxon>
        <taxon>Ascomycota</taxon>
        <taxon>Pezizomycotina</taxon>
        <taxon>Leotiomycetes</taxon>
        <taxon>Helotiales</taxon>
        <taxon>Mollisiaceae</taxon>
        <taxon>Mollisia</taxon>
    </lineage>
</organism>
<dbReference type="InParanoid" id="A0A194WYN4"/>